<keyword evidence="1" id="KW-0175">Coiled coil</keyword>
<evidence type="ECO:0000256" key="1">
    <source>
        <dbReference type="SAM" id="Coils"/>
    </source>
</evidence>
<keyword evidence="2" id="KW-0472">Membrane</keyword>
<dbReference type="EMBL" id="CP091430">
    <property type="protein sequence ID" value="UVI30726.1"/>
    <property type="molecule type" value="Genomic_DNA"/>
</dbReference>
<protein>
    <submittedName>
        <fullName evidence="3">Uncharacterized protein</fullName>
    </submittedName>
</protein>
<dbReference type="Proteomes" id="UP001057877">
    <property type="component" value="Chromosome"/>
</dbReference>
<accession>A0ABY5S9V7</accession>
<proteinExistence type="predicted"/>
<keyword evidence="2" id="KW-1133">Transmembrane helix</keyword>
<reference evidence="3" key="1">
    <citation type="submission" date="2022-01" db="EMBL/GenBank/DDBJ databases">
        <title>Paenibacillus spongiae sp. nov., isolated from marine sponge.</title>
        <authorList>
            <person name="Li Z."/>
            <person name="Zhang M."/>
        </authorList>
    </citation>
    <scope>NUCLEOTIDE SEQUENCE</scope>
    <source>
        <strain evidence="3">PHS-Z3</strain>
    </source>
</reference>
<evidence type="ECO:0000256" key="2">
    <source>
        <dbReference type="SAM" id="Phobius"/>
    </source>
</evidence>
<feature type="transmembrane region" description="Helical" evidence="2">
    <location>
        <begin position="68"/>
        <end position="85"/>
    </location>
</feature>
<feature type="coiled-coil region" evidence="1">
    <location>
        <begin position="188"/>
        <end position="218"/>
    </location>
</feature>
<evidence type="ECO:0000313" key="4">
    <source>
        <dbReference type="Proteomes" id="UP001057877"/>
    </source>
</evidence>
<feature type="transmembrane region" description="Helical" evidence="2">
    <location>
        <begin position="167"/>
        <end position="185"/>
    </location>
</feature>
<keyword evidence="2" id="KW-0812">Transmembrane</keyword>
<feature type="transmembrane region" description="Helical" evidence="2">
    <location>
        <begin position="28"/>
        <end position="48"/>
    </location>
</feature>
<sequence>MTNNSPALHDNGEYAAAAGRLRRMERRLIAAAFVIGAVFVLLLLAVKWPRYWEYIASEQTPMTWLQSVVWFGCGLLALLSLTLVYARRGFRLEAAVWLLLAGACFFLMADERFALHERVRDHWLKPADIRLLPWMGAGDFVILLYAVVALCFLVYIYRVFKVRKAAWIWFCIAAGLAAAAVVMDSFDVSRMSKDAERLEQTLEEIVELTSVLALLSAKLLMLNHNLMAWATPDSNVSGPAAADGTAETARRPL</sequence>
<name>A0ABY5S9V7_9BACL</name>
<keyword evidence="4" id="KW-1185">Reference proteome</keyword>
<feature type="transmembrane region" description="Helical" evidence="2">
    <location>
        <begin position="140"/>
        <end position="160"/>
    </location>
</feature>
<dbReference type="RefSeq" id="WP_258386791.1">
    <property type="nucleotide sequence ID" value="NZ_CP091430.1"/>
</dbReference>
<gene>
    <name evidence="3" type="ORF">L1F29_02255</name>
</gene>
<feature type="transmembrane region" description="Helical" evidence="2">
    <location>
        <begin position="92"/>
        <end position="109"/>
    </location>
</feature>
<evidence type="ECO:0000313" key="3">
    <source>
        <dbReference type="EMBL" id="UVI30726.1"/>
    </source>
</evidence>
<organism evidence="3 4">
    <name type="scientific">Paenibacillus spongiae</name>
    <dbReference type="NCBI Taxonomy" id="2909671"/>
    <lineage>
        <taxon>Bacteria</taxon>
        <taxon>Bacillati</taxon>
        <taxon>Bacillota</taxon>
        <taxon>Bacilli</taxon>
        <taxon>Bacillales</taxon>
        <taxon>Paenibacillaceae</taxon>
        <taxon>Paenibacillus</taxon>
    </lineage>
</organism>